<dbReference type="InterPro" id="IPR046349">
    <property type="entry name" value="C1-like_sf"/>
</dbReference>
<dbReference type="Gene3D" id="3.30.60.20">
    <property type="match status" value="1"/>
</dbReference>
<feature type="compositionally biased region" description="Low complexity" evidence="3">
    <location>
        <begin position="1011"/>
        <end position="1023"/>
    </location>
</feature>
<dbReference type="SMART" id="SM00109">
    <property type="entry name" value="C1"/>
    <property type="match status" value="2"/>
</dbReference>
<feature type="domain" description="Phorbol-ester/DAG-type" evidence="4">
    <location>
        <begin position="618"/>
        <end position="673"/>
    </location>
</feature>
<dbReference type="OrthoDB" id="6270916at2759"/>
<evidence type="ECO:0000313" key="6">
    <source>
        <dbReference type="Proteomes" id="UP000294933"/>
    </source>
</evidence>
<proteinExistence type="predicted"/>
<dbReference type="GO" id="GO:0046872">
    <property type="term" value="F:metal ion binding"/>
    <property type="evidence" value="ECO:0007669"/>
    <property type="project" value="UniProtKB-KW"/>
</dbReference>
<dbReference type="SUPFAM" id="SSF57889">
    <property type="entry name" value="Cysteine-rich domain"/>
    <property type="match status" value="1"/>
</dbReference>
<protein>
    <recommendedName>
        <fullName evidence="4">Phorbol-ester/DAG-type domain-containing protein</fullName>
    </recommendedName>
</protein>
<evidence type="ECO:0000259" key="4">
    <source>
        <dbReference type="PROSITE" id="PS50081"/>
    </source>
</evidence>
<feature type="region of interest" description="Disordered" evidence="3">
    <location>
        <begin position="1006"/>
        <end position="1028"/>
    </location>
</feature>
<dbReference type="PROSITE" id="PS50081">
    <property type="entry name" value="ZF_DAG_PE_2"/>
    <property type="match status" value="1"/>
</dbReference>
<keyword evidence="6" id="KW-1185">Reference proteome</keyword>
<accession>A0A4Y7QJC3</accession>
<keyword evidence="2" id="KW-0862">Zinc</keyword>
<feature type="region of interest" description="Disordered" evidence="3">
    <location>
        <begin position="217"/>
        <end position="240"/>
    </location>
</feature>
<evidence type="ECO:0000256" key="1">
    <source>
        <dbReference type="ARBA" id="ARBA00022723"/>
    </source>
</evidence>
<sequence length="2345" mass="262761">MDSLIDGENIHVTNRPSPQLHLDVSSVEEGKNYDVGTSRNRGRARTISKAVLPSFLSSSPPSDDTSPTFPSDSLTPHVQKKPSKALNESRKLLAHILDQLEKRPRAPFVLDEFGAFGTGSESKGEGGIDGILQNVRAASASKRSKSTDQVSQGISVDDQSDDEETTETVFSTDVTFDLMNQLKDVLLIAHLQKWLIFDDGVSNRDLEPDERASFRFRRTSFQSTNRRSRSPSPRHGQHHRPGLLSACIAILASVVSEDCRFQISSPKLMRPPYVLQALTLDVAQFLVYTHRNTPKVLYTIGLAMIPAFSSFKAGMQRRLLAFFEESLITVMLQNLKEFQTPSTSSSIGFDMPVQTRAEAGQPIVAIQVEQPHEDSNDIQATEGWLKWSTPQHTCASHTSTNAASQQIGLYYVSSIIPPMLAAILEHVDLLSSDLAMIHRAHRLIQIIVDSKADAHIDILEVLAYHSNNARYSAITILATFWPKSLGHVVIGKAIPTFSYVESLHRSGLKTITKRSDRHYDHQFVPWYFPETLSSPEVLDGFSLGDCRSCSKRVNGFGLLCPFCMCTVHFDCYDVPDGSVLSHYQSIADPHTERVAIHRFSGVFPARRGEESYDVQRHDHTLNLVNIFTLSLCAVCRRPLWGCVAQGLHCERCNCFVHVTCVADDSASQKFPRCQEVMADSSYITISWDTLRESFIRYYHGILLTEEDLAMRTHEEVSIYWCILWTQMQLLHNGLSAGSIVVEQKRPRTVAAKGHGIDDFELQYLTKLYEAYLRSGRLAVAQTLEDFKREDGQAPFSYTMLFDWSTLTFITSVIKTPPLSLARNTNIAPSSLLNVDLPAQSVDNRESENQSHPFESMSLARIRDVLGTDVHLHDEKAACILIGHLHHLGFLEAPAIFPGHFATYDDPQNISCSFPIPLGIDLSSDVETLVVAAEVCLGDLDVSINEVGFLFIVRKLWPNGMSSEYALGRVARAILLWLLNEDESLMTILRDYVARGRTLPGVPSVVDSHSWPSGASSRSAPTSSVNNGGDHVARRKSLLTRYAAPWLLALHNRDRVFYSHLLFNLCTELATESDDPESAGGARFAHSSAELKRVEWAERVFRYVVKLHQSTVAFSAIDDLLPKFLDAVLDFGLQQQAIVALPRLFNRDVDTNNRTTVISEIPIIGQIPIHPSLDPWRVVMDEAARNGEGLSKSIKWLRLFATSAVDIPITSFLRISAFARDIGGSFEDHAMLAEATLMSTWMVSLGRQDLQAMISELHTRQSAWIRDSLRKKEHTKQIETFIRQSLATCLLLYGCERRHLLSVGMVKEHEINHLPSRRKASLRPLPNVDPVIVDIDLIAALTQYVNEADDSICCIIATFLTSFVTEAALLEPFEIDNFILRNSHFLTTCAWRFYDMNNSDISALRPTLLLRILVVDTQAFDSMLQEQFDSGMSWEIRLRAAAQLFRVILDATSPFFHVEGRQWRASVTNIFHRFFTTVWIDPKEEIRLATDTWAQTLQPAHFDAITLCWNESLVKSPIADRVKLVAFLLQLRPHFPSWKVLAWDVIIETLIDDDYSQRIGDDEEGPASAHLSLYGIPSTGPKFSDSSVRDPDLATLQTSLVLLSLQMVAEGIPIDLFSLLKIKYHLVILLGFTDVALAPAPNGHSFYVRYGSLGEIKDLALPCFSGLVDLLDAFHYFDLPASAMTADTDDSPCKLLVGAAIIDVVLFFFNNVNHWSSLPFLTKKMLLQSLIIIIYKHDLDAKPLQHLKDVLRKAVRRVTELLLQDISYELRQLTLSVFQAYLRRWPHMATNLIIHQIQSVITTIFALQLNGEDVLVSQAASFLETILSQFSLSGLFYQLCKRKQGESFFSVVRHVMAENARVHPSQGLLRETILRDTLTQAASQPSDGLQNVVLENIRIYIEVIHHQSYPSELMSFVGRSLFNIMRNASETNTESFDPNPVFSIVSTLVQHNKAQSRELLGYTEQLLRMALVRFDVNVSSLKRLLHVTSTLYRRNLGGKNHTAKSVQPNNIILVMVEILSDSLRGKARTSMATLGATMEALCDRSDEPNYLSKEDVLRLGADGFLLLQSSPQPDFPIQRDLATLLTVCSLVLWASEYDTEFITRHVHEQATDRTTKAALSVRSWNLLALNALQSPTRGHALTLLDHLSSFSATYYLSLRMAVHSSGLPPDISSYDVNQAFFAIKLWLLLSQKCGRNETTISNEQPWDEDGDTGLVWNELWPAFERLLTLSQMDAETGNTSPICSIIWTSAADIYYFLRQIRCVIGLESSSHIASLNKGRGLGLGESSLSKFSRAVQSMSEPPHDVTIESLADQIVHDMVAVEKLHALADAGRIFPDKARRDVRGNV</sequence>
<evidence type="ECO:0000313" key="5">
    <source>
        <dbReference type="EMBL" id="TDL27495.1"/>
    </source>
</evidence>
<feature type="compositionally biased region" description="Low complexity" evidence="3">
    <location>
        <begin position="53"/>
        <end position="76"/>
    </location>
</feature>
<organism evidence="5 6">
    <name type="scientific">Rickenella mellea</name>
    <dbReference type="NCBI Taxonomy" id="50990"/>
    <lineage>
        <taxon>Eukaryota</taxon>
        <taxon>Fungi</taxon>
        <taxon>Dikarya</taxon>
        <taxon>Basidiomycota</taxon>
        <taxon>Agaricomycotina</taxon>
        <taxon>Agaricomycetes</taxon>
        <taxon>Hymenochaetales</taxon>
        <taxon>Rickenellaceae</taxon>
        <taxon>Rickenella</taxon>
    </lineage>
</organism>
<feature type="region of interest" description="Disordered" evidence="3">
    <location>
        <begin position="53"/>
        <end position="85"/>
    </location>
</feature>
<feature type="region of interest" description="Disordered" evidence="3">
    <location>
        <begin position="140"/>
        <end position="166"/>
    </location>
</feature>
<dbReference type="InterPro" id="IPR002219">
    <property type="entry name" value="PKC_DAG/PE"/>
</dbReference>
<dbReference type="STRING" id="50990.A0A4Y7QJC3"/>
<evidence type="ECO:0000256" key="3">
    <source>
        <dbReference type="SAM" id="MobiDB-lite"/>
    </source>
</evidence>
<gene>
    <name evidence="5" type="ORF">BD410DRAFT_782583</name>
</gene>
<dbReference type="Proteomes" id="UP000294933">
    <property type="component" value="Unassembled WGS sequence"/>
</dbReference>
<dbReference type="EMBL" id="ML170159">
    <property type="protein sequence ID" value="TDL27495.1"/>
    <property type="molecule type" value="Genomic_DNA"/>
</dbReference>
<name>A0A4Y7QJC3_9AGAM</name>
<evidence type="ECO:0000256" key="2">
    <source>
        <dbReference type="ARBA" id="ARBA00022833"/>
    </source>
</evidence>
<dbReference type="CDD" id="cd00029">
    <property type="entry name" value="C1"/>
    <property type="match status" value="1"/>
</dbReference>
<dbReference type="VEuPathDB" id="FungiDB:BD410DRAFT_782583"/>
<keyword evidence="1" id="KW-0479">Metal-binding</keyword>
<reference evidence="5 6" key="1">
    <citation type="submission" date="2018-06" db="EMBL/GenBank/DDBJ databases">
        <title>A transcriptomic atlas of mushroom development highlights an independent origin of complex multicellularity.</title>
        <authorList>
            <consortium name="DOE Joint Genome Institute"/>
            <person name="Krizsan K."/>
            <person name="Almasi E."/>
            <person name="Merenyi Z."/>
            <person name="Sahu N."/>
            <person name="Viragh M."/>
            <person name="Koszo T."/>
            <person name="Mondo S."/>
            <person name="Kiss B."/>
            <person name="Balint B."/>
            <person name="Kues U."/>
            <person name="Barry K."/>
            <person name="Hegedus J.C."/>
            <person name="Henrissat B."/>
            <person name="Johnson J."/>
            <person name="Lipzen A."/>
            <person name="Ohm R."/>
            <person name="Nagy I."/>
            <person name="Pangilinan J."/>
            <person name="Yan J."/>
            <person name="Xiong Y."/>
            <person name="Grigoriev I.V."/>
            <person name="Hibbett D.S."/>
            <person name="Nagy L.G."/>
        </authorList>
    </citation>
    <scope>NUCLEOTIDE SEQUENCE [LARGE SCALE GENOMIC DNA]</scope>
    <source>
        <strain evidence="5 6">SZMC22713</strain>
    </source>
</reference>